<reference evidence="1" key="1">
    <citation type="journal article" date="2019" name="Sci. Rep.">
        <title>Draft genome of Tanacetum cinerariifolium, the natural source of mosquito coil.</title>
        <authorList>
            <person name="Yamashiro T."/>
            <person name="Shiraishi A."/>
            <person name="Satake H."/>
            <person name="Nakayama K."/>
        </authorList>
    </citation>
    <scope>NUCLEOTIDE SEQUENCE</scope>
</reference>
<protein>
    <submittedName>
        <fullName evidence="1">Transcription factor bHLH62-like</fullName>
    </submittedName>
</protein>
<dbReference type="EMBL" id="BKCJ011833716">
    <property type="protein sequence ID" value="GFD56811.1"/>
    <property type="molecule type" value="Genomic_DNA"/>
</dbReference>
<proteinExistence type="predicted"/>
<feature type="non-terminal residue" evidence="1">
    <location>
        <position position="60"/>
    </location>
</feature>
<organism evidence="1">
    <name type="scientific">Tanacetum cinerariifolium</name>
    <name type="common">Dalmatian daisy</name>
    <name type="synonym">Chrysanthemum cinerariifolium</name>
    <dbReference type="NCBI Taxonomy" id="118510"/>
    <lineage>
        <taxon>Eukaryota</taxon>
        <taxon>Viridiplantae</taxon>
        <taxon>Streptophyta</taxon>
        <taxon>Embryophyta</taxon>
        <taxon>Tracheophyta</taxon>
        <taxon>Spermatophyta</taxon>
        <taxon>Magnoliopsida</taxon>
        <taxon>eudicotyledons</taxon>
        <taxon>Gunneridae</taxon>
        <taxon>Pentapetalae</taxon>
        <taxon>asterids</taxon>
        <taxon>campanulids</taxon>
        <taxon>Asterales</taxon>
        <taxon>Asteraceae</taxon>
        <taxon>Asteroideae</taxon>
        <taxon>Anthemideae</taxon>
        <taxon>Anthemidinae</taxon>
        <taxon>Tanacetum</taxon>
    </lineage>
</organism>
<evidence type="ECO:0000313" key="1">
    <source>
        <dbReference type="EMBL" id="GFD56811.1"/>
    </source>
</evidence>
<name>A0A699XIT6_TANCI</name>
<dbReference type="AlphaFoldDB" id="A0A699XIT6"/>
<accession>A0A699XIT6</accession>
<comment type="caution">
    <text evidence="1">The sequence shown here is derived from an EMBL/GenBank/DDBJ whole genome shotgun (WGS) entry which is preliminary data.</text>
</comment>
<feature type="non-terminal residue" evidence="1">
    <location>
        <position position="1"/>
    </location>
</feature>
<sequence length="60" mass="6680">QPFPYGIQSQNIGTVSDRSENQFHMNPLMMAAMHGNSLMKPSHVDGLGEASTFWENDLQS</sequence>
<gene>
    <name evidence="1" type="ORF">Tci_928780</name>
</gene>